<sequence>MTSESFPYEQEFVDYLEIERGLSDRTVDGYRMDIGVFARLMVREFFPQGMVLNQLETKHVRRFLVYLKKERDNNAGTRNRKLASLRSYFKFLEIHGYVEKNPVQQLRNVKTAKLLPVFLTIDESDRLINAAKKQAKPPYRDHAMMRVLLQTGCRVEELVSLNIGNLNLEEKYMRIIGKGNKERMIPLTDKTCAALAEYLEARVPKDEKEKAVFLNHLGMRITYPGVQLVFNRLCEEAGLNRGRLTVHKLRHTCFTMLMNAGVDLPTIKDIAGHESISSTEIYVHVTQRGVRKAMARHPLG</sequence>
<comment type="subcellular location">
    <subcellularLocation>
        <location evidence="1">Cytoplasm</location>
    </subcellularLocation>
</comment>
<reference evidence="12 13" key="1">
    <citation type="submission" date="2009-02" db="EMBL/GenBank/DDBJ databases">
        <title>Sequencing of the draft genome and assembly of Dethiobacter alkaliphilus AHT 1.</title>
        <authorList>
            <consortium name="US DOE Joint Genome Institute (JGI-PGF)"/>
            <person name="Lucas S."/>
            <person name="Copeland A."/>
            <person name="Lapidus A."/>
            <person name="Glavina del Rio T."/>
            <person name="Dalin E."/>
            <person name="Tice H."/>
            <person name="Bruce D."/>
            <person name="Goodwin L."/>
            <person name="Pitluck S."/>
            <person name="Larimer F."/>
            <person name="Land M.L."/>
            <person name="Hauser L."/>
            <person name="Muyzer G."/>
        </authorList>
    </citation>
    <scope>NUCLEOTIDE SEQUENCE [LARGE SCALE GENOMIC DNA]</scope>
    <source>
        <strain evidence="12 13">AHT 1</strain>
    </source>
</reference>
<dbReference type="SUPFAM" id="SSF56349">
    <property type="entry name" value="DNA breaking-rejoining enzymes"/>
    <property type="match status" value="1"/>
</dbReference>
<dbReference type="PANTHER" id="PTHR30349">
    <property type="entry name" value="PHAGE INTEGRASE-RELATED"/>
    <property type="match status" value="1"/>
</dbReference>
<dbReference type="InterPro" id="IPR004107">
    <property type="entry name" value="Integrase_SAM-like_N"/>
</dbReference>
<evidence type="ECO:0000256" key="8">
    <source>
        <dbReference type="ARBA" id="ARBA00023306"/>
    </source>
</evidence>
<evidence type="ECO:0000259" key="10">
    <source>
        <dbReference type="PROSITE" id="PS51898"/>
    </source>
</evidence>
<dbReference type="GO" id="GO:0005737">
    <property type="term" value="C:cytoplasm"/>
    <property type="evidence" value="ECO:0007669"/>
    <property type="project" value="UniProtKB-SubCell"/>
</dbReference>
<evidence type="ECO:0000256" key="5">
    <source>
        <dbReference type="ARBA" id="ARBA00022908"/>
    </source>
</evidence>
<keyword evidence="6 9" id="KW-0238">DNA-binding</keyword>
<dbReference type="InterPro" id="IPR050090">
    <property type="entry name" value="Tyrosine_recombinase_XerCD"/>
</dbReference>
<dbReference type="STRING" id="555088.DealDRAFT_1595"/>
<evidence type="ECO:0000256" key="9">
    <source>
        <dbReference type="PROSITE-ProRule" id="PRU01248"/>
    </source>
</evidence>
<dbReference type="PROSITE" id="PS51900">
    <property type="entry name" value="CB"/>
    <property type="match status" value="1"/>
</dbReference>
<evidence type="ECO:0000256" key="1">
    <source>
        <dbReference type="ARBA" id="ARBA00004496"/>
    </source>
</evidence>
<keyword evidence="2" id="KW-0963">Cytoplasm</keyword>
<proteinExistence type="predicted"/>
<keyword evidence="5" id="KW-0229">DNA integration</keyword>
<dbReference type="InterPro" id="IPR002104">
    <property type="entry name" value="Integrase_catalytic"/>
</dbReference>
<dbReference type="Pfam" id="PF00589">
    <property type="entry name" value="Phage_integrase"/>
    <property type="match status" value="1"/>
</dbReference>
<dbReference type="PANTHER" id="PTHR30349:SF77">
    <property type="entry name" value="TYROSINE RECOMBINASE XERC"/>
    <property type="match status" value="1"/>
</dbReference>
<dbReference type="RefSeq" id="WP_008516452.1">
    <property type="nucleotide sequence ID" value="NZ_ACJM01000007.1"/>
</dbReference>
<dbReference type="Gene3D" id="1.10.443.10">
    <property type="entry name" value="Intergrase catalytic core"/>
    <property type="match status" value="1"/>
</dbReference>
<dbReference type="AlphaFoldDB" id="C0GGN1"/>
<evidence type="ECO:0000259" key="11">
    <source>
        <dbReference type="PROSITE" id="PS51900"/>
    </source>
</evidence>
<keyword evidence="8" id="KW-0131">Cell cycle</keyword>
<dbReference type="GO" id="GO:0007059">
    <property type="term" value="P:chromosome segregation"/>
    <property type="evidence" value="ECO:0007669"/>
    <property type="project" value="UniProtKB-KW"/>
</dbReference>
<comment type="caution">
    <text evidence="12">The sequence shown here is derived from an EMBL/GenBank/DDBJ whole genome shotgun (WGS) entry which is preliminary data.</text>
</comment>
<dbReference type="InterPro" id="IPR013762">
    <property type="entry name" value="Integrase-like_cat_sf"/>
</dbReference>
<dbReference type="PROSITE" id="PS51898">
    <property type="entry name" value="TYR_RECOMBINASE"/>
    <property type="match status" value="1"/>
</dbReference>
<organism evidence="12 13">
    <name type="scientific">Dethiobacter alkaliphilus AHT 1</name>
    <dbReference type="NCBI Taxonomy" id="555088"/>
    <lineage>
        <taxon>Bacteria</taxon>
        <taxon>Bacillati</taxon>
        <taxon>Bacillota</taxon>
        <taxon>Dethiobacteria</taxon>
        <taxon>Dethiobacterales</taxon>
        <taxon>Dethiobacteraceae</taxon>
        <taxon>Dethiobacter</taxon>
    </lineage>
</organism>
<protein>
    <submittedName>
        <fullName evidence="12">Integrase family protein</fullName>
    </submittedName>
</protein>
<keyword evidence="7" id="KW-0233">DNA recombination</keyword>
<dbReference type="GO" id="GO:0051301">
    <property type="term" value="P:cell division"/>
    <property type="evidence" value="ECO:0007669"/>
    <property type="project" value="UniProtKB-KW"/>
</dbReference>
<evidence type="ECO:0000256" key="3">
    <source>
        <dbReference type="ARBA" id="ARBA00022618"/>
    </source>
</evidence>
<keyword evidence="3" id="KW-0132">Cell division</keyword>
<evidence type="ECO:0000256" key="4">
    <source>
        <dbReference type="ARBA" id="ARBA00022829"/>
    </source>
</evidence>
<feature type="domain" description="Core-binding (CB)" evidence="11">
    <location>
        <begin position="3"/>
        <end position="93"/>
    </location>
</feature>
<dbReference type="Pfam" id="PF02899">
    <property type="entry name" value="Phage_int_SAM_1"/>
    <property type="match status" value="1"/>
</dbReference>
<name>C0GGN1_DETAL</name>
<dbReference type="GO" id="GO:0015074">
    <property type="term" value="P:DNA integration"/>
    <property type="evidence" value="ECO:0007669"/>
    <property type="project" value="UniProtKB-KW"/>
</dbReference>
<accession>C0GGN1</accession>
<dbReference type="InterPro" id="IPR044068">
    <property type="entry name" value="CB"/>
</dbReference>
<evidence type="ECO:0000256" key="2">
    <source>
        <dbReference type="ARBA" id="ARBA00022490"/>
    </source>
</evidence>
<dbReference type="InterPro" id="IPR010998">
    <property type="entry name" value="Integrase_recombinase_N"/>
</dbReference>
<feature type="domain" description="Tyr recombinase" evidence="10">
    <location>
        <begin position="114"/>
        <end position="295"/>
    </location>
</feature>
<dbReference type="Gene3D" id="1.10.150.130">
    <property type="match status" value="1"/>
</dbReference>
<dbReference type="InterPro" id="IPR011010">
    <property type="entry name" value="DNA_brk_join_enz"/>
</dbReference>
<dbReference type="GO" id="GO:0006310">
    <property type="term" value="P:DNA recombination"/>
    <property type="evidence" value="ECO:0007669"/>
    <property type="project" value="UniProtKB-KW"/>
</dbReference>
<dbReference type="Proteomes" id="UP000006443">
    <property type="component" value="Unassembled WGS sequence"/>
</dbReference>
<evidence type="ECO:0000313" key="13">
    <source>
        <dbReference type="Proteomes" id="UP000006443"/>
    </source>
</evidence>
<keyword evidence="13" id="KW-1185">Reference proteome</keyword>
<evidence type="ECO:0000256" key="6">
    <source>
        <dbReference type="ARBA" id="ARBA00023125"/>
    </source>
</evidence>
<evidence type="ECO:0000313" key="12">
    <source>
        <dbReference type="EMBL" id="EEG77472.1"/>
    </source>
</evidence>
<dbReference type="eggNOG" id="COG4974">
    <property type="taxonomic scope" value="Bacteria"/>
</dbReference>
<dbReference type="GO" id="GO:0003677">
    <property type="term" value="F:DNA binding"/>
    <property type="evidence" value="ECO:0007669"/>
    <property type="project" value="UniProtKB-UniRule"/>
</dbReference>
<gene>
    <name evidence="12" type="ORF">DealDRAFT_1595</name>
</gene>
<dbReference type="OrthoDB" id="283809at2"/>
<keyword evidence="4" id="KW-0159">Chromosome partition</keyword>
<dbReference type="EMBL" id="ACJM01000007">
    <property type="protein sequence ID" value="EEG77472.1"/>
    <property type="molecule type" value="Genomic_DNA"/>
</dbReference>
<evidence type="ECO:0000256" key="7">
    <source>
        <dbReference type="ARBA" id="ARBA00023172"/>
    </source>
</evidence>